<dbReference type="PANTHER" id="PTHR11941">
    <property type="entry name" value="ENOYL-COA HYDRATASE-RELATED"/>
    <property type="match status" value="1"/>
</dbReference>
<dbReference type="Gene3D" id="3.90.226.10">
    <property type="entry name" value="2-enoyl-CoA Hydratase, Chain A, domain 1"/>
    <property type="match status" value="1"/>
</dbReference>
<dbReference type="NCBIfam" id="NF004796">
    <property type="entry name" value="PRK06144.1"/>
    <property type="match status" value="1"/>
</dbReference>
<dbReference type="GO" id="GO:0006635">
    <property type="term" value="P:fatty acid beta-oxidation"/>
    <property type="evidence" value="ECO:0007669"/>
    <property type="project" value="TreeGrafter"/>
</dbReference>
<dbReference type="EMBL" id="CP015243">
    <property type="protein sequence ID" value="ANF59199.1"/>
    <property type="molecule type" value="Genomic_DNA"/>
</dbReference>
<dbReference type="RefSeq" id="WP_064124043.1">
    <property type="nucleotide sequence ID" value="NZ_CP015243.1"/>
</dbReference>
<sequence>MQSNRSGSVRVRHEEGVAWVEFDRPEARNAMTWEMYAQLEEICADCGRNAAVEVVVLRGVGGAAFVAGTDIAQFEAFEDGAAGVAYERRIDAVVGAVERIEQPTIAMLEGFCVGGGAAIALACDFRYADPALKFGVPIARTLGNCLSVTNVARLVEALGVARSKEVLMMARLLDVEEALACGVINERFESDEIDAALAARIERLRRHAPLTLRASKLAIQRVLDARRPGHEAGDDLIEACYGSEDFAAAVSAFVEKRPYQWRGR</sequence>
<dbReference type="GO" id="GO:0003824">
    <property type="term" value="F:catalytic activity"/>
    <property type="evidence" value="ECO:0007669"/>
    <property type="project" value="InterPro"/>
</dbReference>
<dbReference type="KEGG" id="haa:A5892_18455"/>
<evidence type="ECO:0000256" key="2">
    <source>
        <dbReference type="RuleBase" id="RU003707"/>
    </source>
</evidence>
<name>A0A172YJ23_9GAMM</name>
<reference evidence="3 4" key="1">
    <citation type="submission" date="2016-04" db="EMBL/GenBank/DDBJ databases">
        <title>Complete Genome Sequence of Halotalea alkalilenta IHB B 13600.</title>
        <authorList>
            <person name="Swarnkar M.K."/>
            <person name="Sharma A."/>
            <person name="Kaushal K."/>
            <person name="Soni R."/>
            <person name="Rana S."/>
            <person name="Singh A.K."/>
            <person name="Gulati A."/>
        </authorList>
    </citation>
    <scope>NUCLEOTIDE SEQUENCE [LARGE SCALE GENOMIC DNA]</scope>
    <source>
        <strain evidence="3 4">IHB B 13600</strain>
    </source>
</reference>
<dbReference type="InterPro" id="IPR001753">
    <property type="entry name" value="Enoyl-CoA_hydra/iso"/>
</dbReference>
<dbReference type="SUPFAM" id="SSF52096">
    <property type="entry name" value="ClpP/crotonase"/>
    <property type="match status" value="1"/>
</dbReference>
<dbReference type="Proteomes" id="UP000077875">
    <property type="component" value="Chromosome"/>
</dbReference>
<comment type="similarity">
    <text evidence="1 2">Belongs to the enoyl-CoA hydratase/isomerase family.</text>
</comment>
<gene>
    <name evidence="3" type="ORF">A5892_18455</name>
</gene>
<keyword evidence="4" id="KW-1185">Reference proteome</keyword>
<dbReference type="Pfam" id="PF00378">
    <property type="entry name" value="ECH_1"/>
    <property type="match status" value="1"/>
</dbReference>
<dbReference type="STRING" id="376489.A5892_18455"/>
<evidence type="ECO:0000313" key="4">
    <source>
        <dbReference type="Proteomes" id="UP000077875"/>
    </source>
</evidence>
<dbReference type="PANTHER" id="PTHR11941:SF54">
    <property type="entry name" value="ENOYL-COA HYDRATASE, MITOCHONDRIAL"/>
    <property type="match status" value="1"/>
</dbReference>
<dbReference type="CDD" id="cd06558">
    <property type="entry name" value="crotonase-like"/>
    <property type="match status" value="1"/>
</dbReference>
<accession>A0A172YJ23</accession>
<dbReference type="InterPro" id="IPR029045">
    <property type="entry name" value="ClpP/crotonase-like_dom_sf"/>
</dbReference>
<dbReference type="AlphaFoldDB" id="A0A172YJ23"/>
<proteinExistence type="inferred from homology"/>
<protein>
    <submittedName>
        <fullName evidence="3">Enoyl-CoA hydratase</fullName>
    </submittedName>
</protein>
<evidence type="ECO:0000256" key="1">
    <source>
        <dbReference type="ARBA" id="ARBA00005254"/>
    </source>
</evidence>
<evidence type="ECO:0000313" key="3">
    <source>
        <dbReference type="EMBL" id="ANF59199.1"/>
    </source>
</evidence>
<dbReference type="InterPro" id="IPR018376">
    <property type="entry name" value="Enoyl-CoA_hyd/isom_CS"/>
</dbReference>
<dbReference type="PROSITE" id="PS00166">
    <property type="entry name" value="ENOYL_COA_HYDRATASE"/>
    <property type="match status" value="1"/>
</dbReference>
<organism evidence="3 4">
    <name type="scientific">Halotalea alkalilenta</name>
    <dbReference type="NCBI Taxonomy" id="376489"/>
    <lineage>
        <taxon>Bacteria</taxon>
        <taxon>Pseudomonadati</taxon>
        <taxon>Pseudomonadota</taxon>
        <taxon>Gammaproteobacteria</taxon>
        <taxon>Oceanospirillales</taxon>
        <taxon>Halomonadaceae</taxon>
        <taxon>Halotalea</taxon>
    </lineage>
</organism>